<comment type="caution">
    <text evidence="4">The sequence shown here is derived from an EMBL/GenBank/DDBJ whole genome shotgun (WGS) entry which is preliminary data.</text>
</comment>
<keyword evidence="2" id="KW-0560">Oxidoreductase</keyword>
<reference evidence="4" key="1">
    <citation type="submission" date="2016-01" db="EMBL/GenBank/DDBJ databases">
        <authorList>
            <person name="Peeters C."/>
        </authorList>
    </citation>
    <scope>NUCLEOTIDE SEQUENCE [LARGE SCALE GENOMIC DNA]</scope>
    <source>
        <strain evidence="4">LMG 29317</strain>
    </source>
</reference>
<proteinExistence type="inferred from homology"/>
<dbReference type="GO" id="GO:0005829">
    <property type="term" value="C:cytosol"/>
    <property type="evidence" value="ECO:0007669"/>
    <property type="project" value="TreeGrafter"/>
</dbReference>
<dbReference type="PANTHER" id="PTHR43353:SF5">
    <property type="entry name" value="SUCCINATE-SEMIALDEHYDE DEHYDROGENASE, MITOCHONDRIAL"/>
    <property type="match status" value="1"/>
</dbReference>
<dbReference type="InterPro" id="IPR050740">
    <property type="entry name" value="Aldehyde_DH_Superfamily"/>
</dbReference>
<evidence type="ECO:0000259" key="3">
    <source>
        <dbReference type="Pfam" id="PF00171"/>
    </source>
</evidence>
<evidence type="ECO:0000313" key="5">
    <source>
        <dbReference type="Proteomes" id="UP000055019"/>
    </source>
</evidence>
<dbReference type="Proteomes" id="UP000055019">
    <property type="component" value="Unassembled WGS sequence"/>
</dbReference>
<dbReference type="PANTHER" id="PTHR43353">
    <property type="entry name" value="SUCCINATE-SEMIALDEHYDE DEHYDROGENASE, MITOCHONDRIAL"/>
    <property type="match status" value="1"/>
</dbReference>
<keyword evidence="5" id="KW-1185">Reference proteome</keyword>
<name>A0A158KZF4_9BURK</name>
<dbReference type="EMBL" id="FCOM02000067">
    <property type="protein sequence ID" value="SAL85970.1"/>
    <property type="molecule type" value="Genomic_DNA"/>
</dbReference>
<dbReference type="InterPro" id="IPR015590">
    <property type="entry name" value="Aldehyde_DH_dom"/>
</dbReference>
<dbReference type="Gene3D" id="3.40.605.10">
    <property type="entry name" value="Aldehyde Dehydrogenase, Chain A, domain 1"/>
    <property type="match status" value="1"/>
</dbReference>
<dbReference type="Pfam" id="PF00171">
    <property type="entry name" value="Aldedh"/>
    <property type="match status" value="1"/>
</dbReference>
<dbReference type="GO" id="GO:0009450">
    <property type="term" value="P:gamma-aminobutyric acid catabolic process"/>
    <property type="evidence" value="ECO:0007669"/>
    <property type="project" value="TreeGrafter"/>
</dbReference>
<dbReference type="InterPro" id="IPR016161">
    <property type="entry name" value="Ald_DH/histidinol_DH"/>
</dbReference>
<dbReference type="SUPFAM" id="SSF53720">
    <property type="entry name" value="ALDH-like"/>
    <property type="match status" value="1"/>
</dbReference>
<sequence>MQLQCPGLFEQAAYIGGSWVDTTPLPRVSVTNPSTGEIVGSVPQVTAQQVCEAIDRAHAALSDWRGWSSRERASVLREWAHLVERHREDLAILLCSEQGKPLHEARGGGHPGGELP</sequence>
<comment type="similarity">
    <text evidence="1">Belongs to the aldehyde dehydrogenase family.</text>
</comment>
<dbReference type="InterPro" id="IPR016162">
    <property type="entry name" value="Ald_DH_N"/>
</dbReference>
<gene>
    <name evidence="4" type="ORF">AWB74_07513</name>
</gene>
<accession>A0A158KZF4</accession>
<evidence type="ECO:0000313" key="4">
    <source>
        <dbReference type="EMBL" id="SAL85970.1"/>
    </source>
</evidence>
<evidence type="ECO:0000256" key="1">
    <source>
        <dbReference type="ARBA" id="ARBA00009986"/>
    </source>
</evidence>
<protein>
    <submittedName>
        <fullName evidence="4">Succinate-semialdehyde dehydrogenase</fullName>
    </submittedName>
</protein>
<feature type="domain" description="Aldehyde dehydrogenase" evidence="3">
    <location>
        <begin position="19"/>
        <end position="107"/>
    </location>
</feature>
<dbReference type="GO" id="GO:0004777">
    <property type="term" value="F:succinate-semialdehyde dehydrogenase (NAD+) activity"/>
    <property type="evidence" value="ECO:0007669"/>
    <property type="project" value="TreeGrafter"/>
</dbReference>
<dbReference type="AlphaFoldDB" id="A0A158KZF4"/>
<evidence type="ECO:0000256" key="2">
    <source>
        <dbReference type="ARBA" id="ARBA00023002"/>
    </source>
</evidence>
<organism evidence="4 5">
    <name type="scientific">Caballeronia arvi</name>
    <dbReference type="NCBI Taxonomy" id="1777135"/>
    <lineage>
        <taxon>Bacteria</taxon>
        <taxon>Pseudomonadati</taxon>
        <taxon>Pseudomonadota</taxon>
        <taxon>Betaproteobacteria</taxon>
        <taxon>Burkholderiales</taxon>
        <taxon>Burkholderiaceae</taxon>
        <taxon>Caballeronia</taxon>
    </lineage>
</organism>